<organism evidence="2 3">
    <name type="scientific">Loigolactobacillus zhaoyuanensis</name>
    <dbReference type="NCBI Taxonomy" id="2486017"/>
    <lineage>
        <taxon>Bacteria</taxon>
        <taxon>Bacillati</taxon>
        <taxon>Bacillota</taxon>
        <taxon>Bacilli</taxon>
        <taxon>Lactobacillales</taxon>
        <taxon>Lactobacillaceae</taxon>
        <taxon>Loigolactobacillus</taxon>
    </lineage>
</organism>
<dbReference type="EMBL" id="JBGQPK010000034">
    <property type="protein sequence ID" value="MFL2029666.1"/>
    <property type="molecule type" value="Genomic_DNA"/>
</dbReference>
<evidence type="ECO:0000313" key="2">
    <source>
        <dbReference type="EMBL" id="MFL2029666.1"/>
    </source>
</evidence>
<evidence type="ECO:0000256" key="1">
    <source>
        <dbReference type="SAM" id="Phobius"/>
    </source>
</evidence>
<accession>A0ABW8UCU5</accession>
<sequence length="59" mass="6904">MQREMKGAIIGLICGVIWVILGFWNLILILLLSAIGYLVGRYRDQLPVFKRWLMQVLDR</sequence>
<name>A0ABW8UCU5_9LACO</name>
<keyword evidence="1" id="KW-1133">Transmembrane helix</keyword>
<dbReference type="Proteomes" id="UP001625389">
    <property type="component" value="Unassembled WGS sequence"/>
</dbReference>
<dbReference type="Pfam" id="PF10031">
    <property type="entry name" value="DUF2273"/>
    <property type="match status" value="1"/>
</dbReference>
<proteinExistence type="predicted"/>
<protein>
    <submittedName>
        <fullName evidence="2">DUF2273 domain-containing protein</fullName>
    </submittedName>
</protein>
<comment type="caution">
    <text evidence="2">The sequence shown here is derived from an EMBL/GenBank/DDBJ whole genome shotgun (WGS) entry which is preliminary data.</text>
</comment>
<feature type="transmembrane region" description="Helical" evidence="1">
    <location>
        <begin position="12"/>
        <end position="39"/>
    </location>
</feature>
<keyword evidence="3" id="KW-1185">Reference proteome</keyword>
<dbReference type="InterPro" id="IPR018730">
    <property type="entry name" value="DUF2273"/>
</dbReference>
<keyword evidence="1" id="KW-0472">Membrane</keyword>
<keyword evidence="1" id="KW-0812">Transmembrane</keyword>
<dbReference type="RefSeq" id="WP_125550368.1">
    <property type="nucleotide sequence ID" value="NZ_JBGQPK010000034.1"/>
</dbReference>
<reference evidence="2 3" key="1">
    <citation type="submission" date="2024-08" db="EMBL/GenBank/DDBJ databases">
        <authorList>
            <person name="Arias E."/>
        </authorList>
    </citation>
    <scope>NUCLEOTIDE SEQUENCE [LARGE SCALE GENOMIC DNA]</scope>
    <source>
        <strain evidence="2 3">FAM 25317</strain>
    </source>
</reference>
<gene>
    <name evidence="2" type="ORF">ACEN34_08555</name>
</gene>
<evidence type="ECO:0000313" key="3">
    <source>
        <dbReference type="Proteomes" id="UP001625389"/>
    </source>
</evidence>